<comment type="caution">
    <text evidence="1">The sequence shown here is derived from an EMBL/GenBank/DDBJ whole genome shotgun (WGS) entry which is preliminary data.</text>
</comment>
<gene>
    <name evidence="1" type="ORF">RISK_004734</name>
</gene>
<protein>
    <submittedName>
        <fullName evidence="1">Uncharacterized protein</fullName>
    </submittedName>
</protein>
<accession>A0A0J1B9N0</accession>
<proteinExistence type="predicted"/>
<name>A0A0J1B9N0_RHOIS</name>
<dbReference type="PATRIC" id="fig|595434.4.peg.4497"/>
<organism evidence="1 2">
    <name type="scientific">Rhodopirellula islandica</name>
    <dbReference type="NCBI Taxonomy" id="595434"/>
    <lineage>
        <taxon>Bacteria</taxon>
        <taxon>Pseudomonadati</taxon>
        <taxon>Planctomycetota</taxon>
        <taxon>Planctomycetia</taxon>
        <taxon>Pirellulales</taxon>
        <taxon>Pirellulaceae</taxon>
        <taxon>Rhodopirellula</taxon>
    </lineage>
</organism>
<keyword evidence="2" id="KW-1185">Reference proteome</keyword>
<evidence type="ECO:0000313" key="2">
    <source>
        <dbReference type="Proteomes" id="UP000036367"/>
    </source>
</evidence>
<sequence>MIAVARFTTDVDVVDIVRRISAAYPGTATVSDDYYRDRIASAEALATEIGYDQNSRPLQCLRDVASRVGLQYHLRIPLTRNTWVDARIDGKGALVTGDGGIPDSLRIKLLDLLAAIPATIDTD</sequence>
<evidence type="ECO:0000313" key="1">
    <source>
        <dbReference type="EMBL" id="KLU03422.1"/>
    </source>
</evidence>
<dbReference type="RefSeq" id="WP_047815899.1">
    <property type="nucleotide sequence ID" value="NZ_LECT01000038.1"/>
</dbReference>
<dbReference type="OrthoDB" id="270785at2"/>
<dbReference type="Proteomes" id="UP000036367">
    <property type="component" value="Unassembled WGS sequence"/>
</dbReference>
<dbReference type="AlphaFoldDB" id="A0A0J1B9N0"/>
<dbReference type="EMBL" id="LECT01000038">
    <property type="protein sequence ID" value="KLU03422.1"/>
    <property type="molecule type" value="Genomic_DNA"/>
</dbReference>
<reference evidence="1" key="1">
    <citation type="submission" date="2015-05" db="EMBL/GenBank/DDBJ databases">
        <title>Permanent draft genome of Rhodopirellula islandicus K833.</title>
        <authorList>
            <person name="Kizina J."/>
            <person name="Richter M."/>
            <person name="Glockner F.O."/>
            <person name="Harder J."/>
        </authorList>
    </citation>
    <scope>NUCLEOTIDE SEQUENCE [LARGE SCALE GENOMIC DNA]</scope>
    <source>
        <strain evidence="1">K833</strain>
    </source>
</reference>